<comment type="caution">
    <text evidence="1">The sequence shown here is derived from an EMBL/GenBank/DDBJ whole genome shotgun (WGS) entry which is preliminary data.</text>
</comment>
<dbReference type="GO" id="GO:0008237">
    <property type="term" value="F:metallopeptidase activity"/>
    <property type="evidence" value="ECO:0007669"/>
    <property type="project" value="InterPro"/>
</dbReference>
<keyword evidence="2" id="KW-1185">Reference proteome</keyword>
<gene>
    <name evidence="1" type="primary">g834</name>
    <name evidence="1" type="ORF">C2E20_0834</name>
</gene>
<dbReference type="OrthoDB" id="495350at2759"/>
<dbReference type="InterPro" id="IPR024079">
    <property type="entry name" value="MetalloPept_cat_dom_sf"/>
</dbReference>
<evidence type="ECO:0000313" key="2">
    <source>
        <dbReference type="Proteomes" id="UP000239649"/>
    </source>
</evidence>
<protein>
    <submittedName>
        <fullName evidence="1">Chi</fullName>
    </submittedName>
</protein>
<evidence type="ECO:0000313" key="1">
    <source>
        <dbReference type="EMBL" id="PSC76442.1"/>
    </source>
</evidence>
<proteinExistence type="predicted"/>
<dbReference type="EMBL" id="LHPF02000001">
    <property type="protein sequence ID" value="PSC76442.1"/>
    <property type="molecule type" value="Genomic_DNA"/>
</dbReference>
<name>A0A2P6VQS6_9CHLO</name>
<dbReference type="STRING" id="554055.A0A2P6VQS6"/>
<dbReference type="Proteomes" id="UP000239649">
    <property type="component" value="Unassembled WGS sequence"/>
</dbReference>
<sequence length="492" mass="50922">MGADVSAVASAAGMSKAALQAELAHDKDLGYDKKSKRLLYACESLLVNGTAAAASVKAHSHSHRRSLRASSALPGDPDPADTSLAFQLHSRPGASKIILLDFDGHITTGKVWNSAFTGGSTITTPPYSTDADPAFSNTELLNIIAIWRAVAEDFAAFDVDVTTEDRDPATNAPWNLSGRGIRAAIGGSSNDWYGAGAGGVAYVNVFGNTNYEPAFVFPAQLGSGTAKYVWEATSHELGHNMGLSHDGTSTAGYYSCHNGWAPIMGVGYYQPLSQWSKGEYADAKTTQDDLAIIASKVGYRADDHGDSAATATALAGPGAPTTGNIERTGDVDWFTFNAAAGTASLTLALAPAYGGQARSNVDVRVQVFPACSYVPLATWDPSTGLFAGTQSTTLPAQGTYYVTVQGVGQGADASTGYSNYGSLGEYKLSVSYTAASAGYVSAACAPFPPAPPPPSPKPPPPRICSAKGAPCTANINCCSNNCKLQKGVRLCA</sequence>
<organism evidence="1 2">
    <name type="scientific">Micractinium conductrix</name>
    <dbReference type="NCBI Taxonomy" id="554055"/>
    <lineage>
        <taxon>Eukaryota</taxon>
        <taxon>Viridiplantae</taxon>
        <taxon>Chlorophyta</taxon>
        <taxon>core chlorophytes</taxon>
        <taxon>Trebouxiophyceae</taxon>
        <taxon>Chlorellales</taxon>
        <taxon>Chlorellaceae</taxon>
        <taxon>Chlorella clade</taxon>
        <taxon>Micractinium</taxon>
    </lineage>
</organism>
<dbReference type="Gene3D" id="3.40.390.10">
    <property type="entry name" value="Collagenase (Catalytic Domain)"/>
    <property type="match status" value="1"/>
</dbReference>
<reference evidence="1 2" key="1">
    <citation type="journal article" date="2018" name="Plant J.">
        <title>Genome sequences of Chlorella sorokiniana UTEX 1602 and Micractinium conductrix SAG 241.80: implications to maltose excretion by a green alga.</title>
        <authorList>
            <person name="Arriola M.B."/>
            <person name="Velmurugan N."/>
            <person name="Zhang Y."/>
            <person name="Plunkett M.H."/>
            <person name="Hondzo H."/>
            <person name="Barney B.M."/>
        </authorList>
    </citation>
    <scope>NUCLEOTIDE SEQUENCE [LARGE SCALE GENOMIC DNA]</scope>
    <source>
        <strain evidence="1 2">SAG 241.80</strain>
    </source>
</reference>
<dbReference type="SUPFAM" id="SSF55486">
    <property type="entry name" value="Metalloproteases ('zincins'), catalytic domain"/>
    <property type="match status" value="1"/>
</dbReference>
<dbReference type="Pfam" id="PF13688">
    <property type="entry name" value="Reprolysin_5"/>
    <property type="match status" value="1"/>
</dbReference>
<dbReference type="AlphaFoldDB" id="A0A2P6VQS6"/>
<accession>A0A2P6VQS6</accession>
<dbReference type="Gene3D" id="2.60.120.380">
    <property type="match status" value="1"/>
</dbReference>